<proteinExistence type="predicted"/>
<dbReference type="SUPFAM" id="SSF160631">
    <property type="entry name" value="SMI1/KNR4-like"/>
    <property type="match status" value="1"/>
</dbReference>
<keyword evidence="3" id="KW-1185">Reference proteome</keyword>
<sequence>MGLTKWKYTEEPIGEKKLVEVEEKFGFTFPADFKQCVIYNNGGFPDPNVFDCDDGRIEVVFNNLISFTNKDINIQMFYEFSAQKLIPFARDPYGNLLCFDYRYNEDSPKVVFFISEDEETSITPVCDTFTDLINRLYSIVNN</sequence>
<gene>
    <name evidence="2" type="ORF">ACFSKK_14550</name>
</gene>
<dbReference type="Proteomes" id="UP001597318">
    <property type="component" value="Unassembled WGS sequence"/>
</dbReference>
<feature type="domain" description="Knr4/Smi1-like" evidence="1">
    <location>
        <begin position="12"/>
        <end position="135"/>
    </location>
</feature>
<dbReference type="SMART" id="SM00860">
    <property type="entry name" value="SMI1_KNR4"/>
    <property type="match status" value="1"/>
</dbReference>
<dbReference type="EMBL" id="JBHUIK010000003">
    <property type="protein sequence ID" value="MFD2214907.1"/>
    <property type="molecule type" value="Genomic_DNA"/>
</dbReference>
<dbReference type="InterPro" id="IPR018958">
    <property type="entry name" value="Knr4/Smi1-like_dom"/>
</dbReference>
<dbReference type="Pfam" id="PF09346">
    <property type="entry name" value="SMI1_KNR4"/>
    <property type="match status" value="1"/>
</dbReference>
<dbReference type="Gene3D" id="3.40.1580.10">
    <property type="entry name" value="SMI1/KNR4-like"/>
    <property type="match status" value="1"/>
</dbReference>
<dbReference type="RefSeq" id="WP_247346429.1">
    <property type="nucleotide sequence ID" value="NZ_CP095550.1"/>
</dbReference>
<evidence type="ECO:0000313" key="2">
    <source>
        <dbReference type="EMBL" id="MFD2214907.1"/>
    </source>
</evidence>
<organism evidence="2 3">
    <name type="scientific">Metabacillus endolithicus</name>
    <dbReference type="NCBI Taxonomy" id="1535204"/>
    <lineage>
        <taxon>Bacteria</taxon>
        <taxon>Bacillati</taxon>
        <taxon>Bacillota</taxon>
        <taxon>Bacilli</taxon>
        <taxon>Bacillales</taxon>
        <taxon>Bacillaceae</taxon>
        <taxon>Metabacillus</taxon>
    </lineage>
</organism>
<comment type="caution">
    <text evidence="2">The sequence shown here is derived from an EMBL/GenBank/DDBJ whole genome shotgun (WGS) entry which is preliminary data.</text>
</comment>
<dbReference type="InterPro" id="IPR037883">
    <property type="entry name" value="Knr4/Smi1-like_sf"/>
</dbReference>
<evidence type="ECO:0000313" key="3">
    <source>
        <dbReference type="Proteomes" id="UP001597318"/>
    </source>
</evidence>
<accession>A0ABW5BXX3</accession>
<evidence type="ECO:0000259" key="1">
    <source>
        <dbReference type="SMART" id="SM00860"/>
    </source>
</evidence>
<reference evidence="3" key="1">
    <citation type="journal article" date="2019" name="Int. J. Syst. Evol. Microbiol.">
        <title>The Global Catalogue of Microorganisms (GCM) 10K type strain sequencing project: providing services to taxonomists for standard genome sequencing and annotation.</title>
        <authorList>
            <consortium name="The Broad Institute Genomics Platform"/>
            <consortium name="The Broad Institute Genome Sequencing Center for Infectious Disease"/>
            <person name="Wu L."/>
            <person name="Ma J."/>
        </authorList>
    </citation>
    <scope>NUCLEOTIDE SEQUENCE [LARGE SCALE GENOMIC DNA]</scope>
    <source>
        <strain evidence="3">CGMCC 1.15474</strain>
    </source>
</reference>
<protein>
    <submittedName>
        <fullName evidence="2">SMI1/KNR4 family protein</fullName>
    </submittedName>
</protein>
<name>A0ABW5BXX3_9BACI</name>